<evidence type="ECO:0000313" key="2">
    <source>
        <dbReference type="Proteomes" id="UP000034293"/>
    </source>
</evidence>
<evidence type="ECO:0000313" key="1">
    <source>
        <dbReference type="EMBL" id="KKR63049.1"/>
    </source>
</evidence>
<dbReference type="Proteomes" id="UP000034293">
    <property type="component" value="Unassembled WGS sequence"/>
</dbReference>
<reference evidence="1 2" key="1">
    <citation type="journal article" date="2015" name="Nature">
        <title>rRNA introns, odd ribosomes, and small enigmatic genomes across a large radiation of phyla.</title>
        <authorList>
            <person name="Brown C.T."/>
            <person name="Hug L.A."/>
            <person name="Thomas B.C."/>
            <person name="Sharon I."/>
            <person name="Castelle C.J."/>
            <person name="Singh A."/>
            <person name="Wilkins M.J."/>
            <person name="Williams K.H."/>
            <person name="Banfield J.F."/>
        </authorList>
    </citation>
    <scope>NUCLEOTIDE SEQUENCE [LARGE SCALE GENOMIC DNA]</scope>
</reference>
<protein>
    <submittedName>
        <fullName evidence="1">Uncharacterized protein</fullName>
    </submittedName>
</protein>
<dbReference type="EMBL" id="LBZA01000034">
    <property type="protein sequence ID" value="KKR63049.1"/>
    <property type="molecule type" value="Genomic_DNA"/>
</dbReference>
<proteinExistence type="predicted"/>
<sequence length="32" mass="3873">MWGGRVDSFEDRLRINNDNLSIENEQICYTKR</sequence>
<organism evidence="1 2">
    <name type="scientific">Candidatus Woesebacteria bacterium GW2011_GWA1_40_43</name>
    <dbReference type="NCBI Taxonomy" id="1618553"/>
    <lineage>
        <taxon>Bacteria</taxon>
        <taxon>Candidatus Woeseibacteriota</taxon>
    </lineage>
</organism>
<gene>
    <name evidence="1" type="ORF">UU02_C0034G0007</name>
</gene>
<accession>A0A0G0SDV8</accession>
<dbReference type="AlphaFoldDB" id="A0A0G0SDV8"/>
<name>A0A0G0SDV8_9BACT</name>
<comment type="caution">
    <text evidence="1">The sequence shown here is derived from an EMBL/GenBank/DDBJ whole genome shotgun (WGS) entry which is preliminary data.</text>
</comment>